<feature type="transmembrane region" description="Helical" evidence="8">
    <location>
        <begin position="82"/>
        <end position="103"/>
    </location>
</feature>
<keyword evidence="3 8" id="KW-1003">Cell membrane</keyword>
<dbReference type="RefSeq" id="WP_345067669.1">
    <property type="nucleotide sequence ID" value="NZ_BAABCN010000008.1"/>
</dbReference>
<organism evidence="11 12">
    <name type="scientific">Leifsonia kafniensis</name>
    <dbReference type="NCBI Taxonomy" id="475957"/>
    <lineage>
        <taxon>Bacteria</taxon>
        <taxon>Bacillati</taxon>
        <taxon>Actinomycetota</taxon>
        <taxon>Actinomycetes</taxon>
        <taxon>Micrococcales</taxon>
        <taxon>Microbacteriaceae</taxon>
        <taxon>Leifsonia</taxon>
    </lineage>
</organism>
<keyword evidence="2 8" id="KW-0474">Menaquinone biosynthesis</keyword>
<dbReference type="InterPro" id="IPR000537">
    <property type="entry name" value="UbiA_prenyltransferase"/>
</dbReference>
<comment type="similarity">
    <text evidence="8">Belongs to the MenA family. Type 1 subfamily.</text>
</comment>
<dbReference type="EMBL" id="BAABCN010000008">
    <property type="protein sequence ID" value="GAA3883669.1"/>
    <property type="molecule type" value="Genomic_DNA"/>
</dbReference>
<gene>
    <name evidence="8" type="primary">menA</name>
    <name evidence="11" type="ORF">GCM10022381_27310</name>
</gene>
<name>A0ABP7KNG4_9MICO</name>
<dbReference type="Pfam" id="PF01040">
    <property type="entry name" value="UbiA"/>
    <property type="match status" value="1"/>
</dbReference>
<evidence type="ECO:0000256" key="10">
    <source>
        <dbReference type="SAM" id="MobiDB-lite"/>
    </source>
</evidence>
<dbReference type="EC" id="2.5.1.74" evidence="8 9"/>
<protein>
    <recommendedName>
        <fullName evidence="8 9">1,4-dihydroxy-2-naphthoate octaprenyltransferase</fullName>
        <shortName evidence="8">DHNA-octaprenyltransferase</shortName>
        <ecNumber evidence="8 9">2.5.1.74</ecNumber>
    </recommendedName>
</protein>
<evidence type="ECO:0000313" key="12">
    <source>
        <dbReference type="Proteomes" id="UP001501803"/>
    </source>
</evidence>
<feature type="transmembrane region" description="Helical" evidence="8">
    <location>
        <begin position="283"/>
        <end position="303"/>
    </location>
</feature>
<feature type="transmembrane region" description="Helical" evidence="8">
    <location>
        <begin position="257"/>
        <end position="277"/>
    </location>
</feature>
<dbReference type="CDD" id="cd13962">
    <property type="entry name" value="PT_UbiA_UBIAD1"/>
    <property type="match status" value="1"/>
</dbReference>
<keyword evidence="4 8" id="KW-0808">Transferase</keyword>
<dbReference type="PANTHER" id="PTHR13929:SF0">
    <property type="entry name" value="UBIA PRENYLTRANSFERASE DOMAIN-CONTAINING PROTEIN 1"/>
    <property type="match status" value="1"/>
</dbReference>
<reference evidence="12" key="1">
    <citation type="journal article" date="2019" name="Int. J. Syst. Evol. Microbiol.">
        <title>The Global Catalogue of Microorganisms (GCM) 10K type strain sequencing project: providing services to taxonomists for standard genome sequencing and annotation.</title>
        <authorList>
            <consortium name="The Broad Institute Genomics Platform"/>
            <consortium name="The Broad Institute Genome Sequencing Center for Infectious Disease"/>
            <person name="Wu L."/>
            <person name="Ma J."/>
        </authorList>
    </citation>
    <scope>NUCLEOTIDE SEQUENCE [LARGE SCALE GENOMIC DNA]</scope>
    <source>
        <strain evidence="12">JCM 17021</strain>
    </source>
</reference>
<keyword evidence="7 8" id="KW-0472">Membrane</keyword>
<sequence>MAHRSGPARPHTQHPNSAKRNGRSGHPGRRNGTHSGNPAKVAPASFGDWVSGARLRTLPLAIAPVAIGTGAAIVASDPGVYHPVRAVLALLVALFMQIGVNYANDYSDGIRGTDAFRIGPARLTGSGAAQPKTVLKVALAFFGLAAIAGLILVILSQLWWLLAVGAVAIVAAWFYTGGKKPYGYFGLGELFVFIFFGPVATLGTTLVQAGTINVESVIGGVGIGLIACAVLMVNNLRDLAPDKAAGKRTLSVLIGDRASRVVFCVLLLLPFVGVAFFSLFYPLAFFTFFCLLLALPACLITVTAKTPQELILALKLTSFTGLGYGLLLGAAFAL</sequence>
<accession>A0ABP7KNG4</accession>
<feature type="transmembrane region" description="Helical" evidence="8">
    <location>
        <begin position="190"/>
        <end position="211"/>
    </location>
</feature>
<feature type="transmembrane region" description="Helical" evidence="8">
    <location>
        <begin position="217"/>
        <end position="236"/>
    </location>
</feature>
<feature type="transmembrane region" description="Helical" evidence="8">
    <location>
        <begin position="133"/>
        <end position="152"/>
    </location>
</feature>
<evidence type="ECO:0000256" key="2">
    <source>
        <dbReference type="ARBA" id="ARBA00022428"/>
    </source>
</evidence>
<evidence type="ECO:0000256" key="7">
    <source>
        <dbReference type="ARBA" id="ARBA00023136"/>
    </source>
</evidence>
<evidence type="ECO:0000256" key="9">
    <source>
        <dbReference type="NCBIfam" id="TIGR00751"/>
    </source>
</evidence>
<feature type="region of interest" description="Disordered" evidence="10">
    <location>
        <begin position="1"/>
        <end position="42"/>
    </location>
</feature>
<dbReference type="InterPro" id="IPR026046">
    <property type="entry name" value="UBIAD1"/>
</dbReference>
<comment type="pathway">
    <text evidence="8">Quinol/quinone metabolism; menaquinone biosynthesis; menaquinol from 1,4-dihydroxy-2-naphthoate: step 1/2.</text>
</comment>
<comment type="caution">
    <text evidence="11">The sequence shown here is derived from an EMBL/GenBank/DDBJ whole genome shotgun (WGS) entry which is preliminary data.</text>
</comment>
<keyword evidence="12" id="KW-1185">Reference proteome</keyword>
<keyword evidence="6 8" id="KW-1133">Transmembrane helix</keyword>
<proteinExistence type="inferred from homology"/>
<evidence type="ECO:0000256" key="1">
    <source>
        <dbReference type="ARBA" id="ARBA00004141"/>
    </source>
</evidence>
<comment type="subcellular location">
    <subcellularLocation>
        <location evidence="8">Cell membrane</location>
        <topology evidence="8">Multi-pass membrane protein</topology>
    </subcellularLocation>
    <subcellularLocation>
        <location evidence="1">Membrane</location>
        <topology evidence="1">Multi-pass membrane protein</topology>
    </subcellularLocation>
</comment>
<evidence type="ECO:0000256" key="3">
    <source>
        <dbReference type="ARBA" id="ARBA00022475"/>
    </source>
</evidence>
<comment type="function">
    <text evidence="8">Conversion of 1,4-dihydroxy-2-naphthoate (DHNA) to demethylmenaquinone (DMK).</text>
</comment>
<evidence type="ECO:0000256" key="6">
    <source>
        <dbReference type="ARBA" id="ARBA00022989"/>
    </source>
</evidence>
<dbReference type="InterPro" id="IPR004657">
    <property type="entry name" value="MenA"/>
</dbReference>
<feature type="transmembrane region" description="Helical" evidence="8">
    <location>
        <begin position="310"/>
        <end position="333"/>
    </location>
</feature>
<dbReference type="HAMAP" id="MF_01937">
    <property type="entry name" value="MenA_1"/>
    <property type="match status" value="1"/>
</dbReference>
<dbReference type="NCBIfam" id="NF004751">
    <property type="entry name" value="PRK06080.1-3"/>
    <property type="match status" value="1"/>
</dbReference>
<dbReference type="NCBIfam" id="TIGR00751">
    <property type="entry name" value="menA"/>
    <property type="match status" value="1"/>
</dbReference>
<feature type="compositionally biased region" description="Basic residues" evidence="10">
    <location>
        <begin position="20"/>
        <end position="32"/>
    </location>
</feature>
<comment type="catalytic activity">
    <reaction evidence="8">
        <text>an all-trans-polyprenyl diphosphate + 1,4-dihydroxy-2-naphthoate + H(+) = a 2-demethylmenaquinol + CO2 + diphosphate</text>
        <dbReference type="Rhea" id="RHEA:26478"/>
        <dbReference type="Rhea" id="RHEA-COMP:9563"/>
        <dbReference type="Rhea" id="RHEA-COMP:9564"/>
        <dbReference type="ChEBI" id="CHEBI:11173"/>
        <dbReference type="ChEBI" id="CHEBI:15378"/>
        <dbReference type="ChEBI" id="CHEBI:16526"/>
        <dbReference type="ChEBI" id="CHEBI:33019"/>
        <dbReference type="ChEBI" id="CHEBI:55437"/>
        <dbReference type="ChEBI" id="CHEBI:58914"/>
        <dbReference type="EC" id="2.5.1.74"/>
    </reaction>
</comment>
<evidence type="ECO:0000256" key="4">
    <source>
        <dbReference type="ARBA" id="ARBA00022679"/>
    </source>
</evidence>
<dbReference type="Gene3D" id="1.10.357.140">
    <property type="entry name" value="UbiA prenyltransferase"/>
    <property type="match status" value="1"/>
</dbReference>
<feature type="transmembrane region" description="Helical" evidence="8">
    <location>
        <begin position="58"/>
        <end position="76"/>
    </location>
</feature>
<evidence type="ECO:0000256" key="8">
    <source>
        <dbReference type="HAMAP-Rule" id="MF_01937"/>
    </source>
</evidence>
<keyword evidence="5 8" id="KW-0812">Transmembrane</keyword>
<evidence type="ECO:0000256" key="5">
    <source>
        <dbReference type="ARBA" id="ARBA00022692"/>
    </source>
</evidence>
<dbReference type="PIRSF" id="PIRSF005355">
    <property type="entry name" value="UBIAD1"/>
    <property type="match status" value="1"/>
</dbReference>
<dbReference type="Proteomes" id="UP001501803">
    <property type="component" value="Unassembled WGS sequence"/>
</dbReference>
<dbReference type="PANTHER" id="PTHR13929">
    <property type="entry name" value="1,4-DIHYDROXY-2-NAPHTHOATE OCTAPRENYLTRANSFERASE"/>
    <property type="match status" value="1"/>
</dbReference>
<feature type="transmembrane region" description="Helical" evidence="8">
    <location>
        <begin position="158"/>
        <end position="178"/>
    </location>
</feature>
<evidence type="ECO:0000313" key="11">
    <source>
        <dbReference type="EMBL" id="GAA3883669.1"/>
    </source>
</evidence>
<dbReference type="InterPro" id="IPR044878">
    <property type="entry name" value="UbiA_sf"/>
</dbReference>